<dbReference type="AlphaFoldDB" id="A0ABC9U2H7"/>
<dbReference type="Pfam" id="PF11007">
    <property type="entry name" value="CotJA"/>
    <property type="match status" value="1"/>
</dbReference>
<dbReference type="InterPro" id="IPR020256">
    <property type="entry name" value="Spore_coat_CotJA"/>
</dbReference>
<name>A0ABC9U2H7_CLOSY</name>
<gene>
    <name evidence="1" type="ORF">CLOSYM_00726</name>
</gene>
<proteinExistence type="predicted"/>
<protein>
    <recommendedName>
        <fullName evidence="3">Spore coat associated protein JA</fullName>
    </recommendedName>
</protein>
<comment type="caution">
    <text evidence="1">The sequence shown here is derived from an EMBL/GenBank/DDBJ whole genome shotgun (WGS) entry which is preliminary data.</text>
</comment>
<accession>A0ABC9U2H7</accession>
<evidence type="ECO:0008006" key="3">
    <source>
        <dbReference type="Google" id="ProtNLM"/>
    </source>
</evidence>
<organism evidence="1 2">
    <name type="scientific">[Clostridium] symbiosum ATCC 14940</name>
    <dbReference type="NCBI Taxonomy" id="411472"/>
    <lineage>
        <taxon>Bacteria</taxon>
        <taxon>Bacillati</taxon>
        <taxon>Bacillota</taxon>
        <taxon>Clostridia</taxon>
        <taxon>Lachnospirales</taxon>
        <taxon>Lachnospiraceae</taxon>
        <taxon>Otoolea</taxon>
    </lineage>
</organism>
<sequence length="64" mass="7124">MKGGLIMSPANDNLAKECTCKQILAIASVPKQPWMQPRELSLALKRGTIFENLDFPFYVGGEQK</sequence>
<reference evidence="1 2" key="1">
    <citation type="submission" date="2013-07" db="EMBL/GenBank/DDBJ databases">
        <authorList>
            <person name="Weinstock G."/>
            <person name="Sodergren E."/>
            <person name="Wylie T."/>
            <person name="Fulton L."/>
            <person name="Fulton R."/>
            <person name="Fronick C."/>
            <person name="O'Laughlin M."/>
            <person name="Godfrey J."/>
            <person name="Miner T."/>
            <person name="Herter B."/>
            <person name="Appelbaum E."/>
            <person name="Cordes M."/>
            <person name="Lek S."/>
            <person name="Wollam A."/>
            <person name="Pepin K.H."/>
            <person name="Palsikar V.B."/>
            <person name="Mitreva M."/>
            <person name="Wilson R.K."/>
        </authorList>
    </citation>
    <scope>NUCLEOTIDE SEQUENCE [LARGE SCALE GENOMIC DNA]</scope>
    <source>
        <strain evidence="1 2">ATCC 14940</strain>
    </source>
</reference>
<evidence type="ECO:0000313" key="1">
    <source>
        <dbReference type="EMBL" id="ERI79719.1"/>
    </source>
</evidence>
<dbReference type="Proteomes" id="UP000016491">
    <property type="component" value="Unassembled WGS sequence"/>
</dbReference>
<dbReference type="EMBL" id="AWSU01000059">
    <property type="protein sequence ID" value="ERI79719.1"/>
    <property type="molecule type" value="Genomic_DNA"/>
</dbReference>
<evidence type="ECO:0000313" key="2">
    <source>
        <dbReference type="Proteomes" id="UP000016491"/>
    </source>
</evidence>